<feature type="compositionally biased region" description="Basic and acidic residues" evidence="1">
    <location>
        <begin position="392"/>
        <end position="414"/>
    </location>
</feature>
<dbReference type="Proteomes" id="UP000322873">
    <property type="component" value="Unassembled WGS sequence"/>
</dbReference>
<evidence type="ECO:0000313" key="2">
    <source>
        <dbReference type="EMBL" id="KAA8571765.1"/>
    </source>
</evidence>
<name>A0A5M9JYH2_MONFR</name>
<evidence type="ECO:0000313" key="3">
    <source>
        <dbReference type="Proteomes" id="UP000322873"/>
    </source>
</evidence>
<comment type="caution">
    <text evidence="2">The sequence shown here is derived from an EMBL/GenBank/DDBJ whole genome shotgun (WGS) entry which is preliminary data.</text>
</comment>
<feature type="compositionally biased region" description="Acidic residues" evidence="1">
    <location>
        <begin position="476"/>
        <end position="485"/>
    </location>
</feature>
<feature type="compositionally biased region" description="Basic and acidic residues" evidence="1">
    <location>
        <begin position="30"/>
        <end position="40"/>
    </location>
</feature>
<feature type="compositionally biased region" description="Acidic residues" evidence="1">
    <location>
        <begin position="133"/>
        <end position="151"/>
    </location>
</feature>
<feature type="compositionally biased region" description="Basic residues" evidence="1">
    <location>
        <begin position="86"/>
        <end position="95"/>
    </location>
</feature>
<feature type="region of interest" description="Disordered" evidence="1">
    <location>
        <begin position="458"/>
        <end position="509"/>
    </location>
</feature>
<gene>
    <name evidence="2" type="ORF">EYC84_001735</name>
</gene>
<feature type="compositionally biased region" description="Basic and acidic residues" evidence="1">
    <location>
        <begin position="119"/>
        <end position="132"/>
    </location>
</feature>
<accession>A0A5M9JYH2</accession>
<sequence>MSSVDTDIKMNDAINCSQGLENMEEVIIKSEKKSSARRDSIVTPGRSKTMDKFEATPAADDRPLDSIEKEDNCHPVTPTKPSARAFRGRRRKVTRSRSPEKASSIKRKVGKVAKTRQSPKKDTRGCSKKPDDELPGEVLAEDGDNGDDWEDEHGGVRSDDNTWKQVDKVIGSTGKPTHPNGRAEGRKLVSWHRTRMMEKLILHIVFECRRANINLPWDKIAHRLCPASSGAAAQQFIHKMRDVLITEGHLVPPPIGKKAVFDPNIRGYIRDMDAKDPKTSRSVGWDEEIVDLKESLVIPGVSRGSGTYRRNKNLWNSKKASMAEETPTKTVRARPRSGKQLSKSKPEPKEKTSKNQRERSESLDPAEMPSDDDYDPGNRLKIKGSRKRKVKVKFERKYETDENMEKTTDSEHESFGYSDDDTYLEETPSKKKGSKNHAMTPVAALSVKLKLSPDMLSQFPEGITSNSARDRSTDDKIEDDEDVDSNNDGTLDGSYHSEDTGIDNSASDGDDVFGTGLSLNDNHGVELRPEVLFNSNYVGDMNTACNFHDSRGPMNAAGYVPGYNTAIGSHHFSAIGIPTFENTQSRNLYSDDHFFDMQSFNAVSALHTNMNLGSPNDMMEGFNGGRDGMESSSQVTRFNPGNDSFGLRSANTNYGGDEFDYSTGFNSGNSSFGHNSSNTNYGGSEFDYGMASIAPGQHFEPAMNWNEQYIADNSFKPDEGL</sequence>
<dbReference type="OrthoDB" id="3903267at2759"/>
<feature type="region of interest" description="Disordered" evidence="1">
    <location>
        <begin position="30"/>
        <end position="160"/>
    </location>
</feature>
<dbReference type="AlphaFoldDB" id="A0A5M9JYH2"/>
<dbReference type="VEuPathDB" id="FungiDB:MFRU_035g00160"/>
<feature type="compositionally biased region" description="Basic residues" evidence="1">
    <location>
        <begin position="104"/>
        <end position="118"/>
    </location>
</feature>
<feature type="compositionally biased region" description="Basic and acidic residues" evidence="1">
    <location>
        <begin position="48"/>
        <end position="73"/>
    </location>
</feature>
<protein>
    <submittedName>
        <fullName evidence="2">Uncharacterized protein</fullName>
    </submittedName>
</protein>
<keyword evidence="3" id="KW-1185">Reference proteome</keyword>
<feature type="compositionally biased region" description="Basic and acidic residues" evidence="1">
    <location>
        <begin position="344"/>
        <end position="362"/>
    </location>
</feature>
<feature type="region of interest" description="Disordered" evidence="1">
    <location>
        <begin position="319"/>
        <end position="438"/>
    </location>
</feature>
<dbReference type="EMBL" id="VICG01000005">
    <property type="protein sequence ID" value="KAA8571765.1"/>
    <property type="molecule type" value="Genomic_DNA"/>
</dbReference>
<organism evidence="2 3">
    <name type="scientific">Monilinia fructicola</name>
    <name type="common">Brown rot fungus</name>
    <name type="synonym">Ciboria fructicola</name>
    <dbReference type="NCBI Taxonomy" id="38448"/>
    <lineage>
        <taxon>Eukaryota</taxon>
        <taxon>Fungi</taxon>
        <taxon>Dikarya</taxon>
        <taxon>Ascomycota</taxon>
        <taxon>Pezizomycotina</taxon>
        <taxon>Leotiomycetes</taxon>
        <taxon>Helotiales</taxon>
        <taxon>Sclerotiniaceae</taxon>
        <taxon>Monilinia</taxon>
    </lineage>
</organism>
<feature type="compositionally biased region" description="Basic residues" evidence="1">
    <location>
        <begin position="380"/>
        <end position="391"/>
    </location>
</feature>
<reference evidence="2 3" key="1">
    <citation type="submission" date="2019-06" db="EMBL/GenBank/DDBJ databases">
        <title>Genome Sequence of the Brown Rot Fungal Pathogen Monilinia fructicola.</title>
        <authorList>
            <person name="De Miccolis Angelini R.M."/>
            <person name="Landi L."/>
            <person name="Abate D."/>
            <person name="Pollastro S."/>
            <person name="Romanazzi G."/>
            <person name="Faretra F."/>
        </authorList>
    </citation>
    <scope>NUCLEOTIDE SEQUENCE [LARGE SCALE GENOMIC DNA]</scope>
    <source>
        <strain evidence="2 3">Mfrc123</strain>
    </source>
</reference>
<proteinExistence type="predicted"/>
<evidence type="ECO:0000256" key="1">
    <source>
        <dbReference type="SAM" id="MobiDB-lite"/>
    </source>
</evidence>